<feature type="compositionally biased region" description="Basic residues" evidence="2">
    <location>
        <begin position="57"/>
        <end position="67"/>
    </location>
</feature>
<reference evidence="3 4" key="1">
    <citation type="journal article" date="2018" name="Science">
        <title>The opium poppy genome and morphinan production.</title>
        <authorList>
            <person name="Guo L."/>
            <person name="Winzer T."/>
            <person name="Yang X."/>
            <person name="Li Y."/>
            <person name="Ning Z."/>
            <person name="He Z."/>
            <person name="Teodor R."/>
            <person name="Lu Y."/>
            <person name="Bowser T.A."/>
            <person name="Graham I.A."/>
            <person name="Ye K."/>
        </authorList>
    </citation>
    <scope>NUCLEOTIDE SEQUENCE [LARGE SCALE GENOMIC DNA]</scope>
    <source>
        <strain evidence="4">cv. HN1</strain>
        <tissue evidence="3">Leaves</tissue>
    </source>
</reference>
<feature type="region of interest" description="Disordered" evidence="2">
    <location>
        <begin position="49"/>
        <end position="126"/>
    </location>
</feature>
<dbReference type="Gramene" id="RZC53733">
    <property type="protein sequence ID" value="RZC53733"/>
    <property type="gene ID" value="C5167_012583"/>
</dbReference>
<dbReference type="Proteomes" id="UP000316621">
    <property type="component" value="Chromosome 3"/>
</dbReference>
<evidence type="ECO:0000256" key="2">
    <source>
        <dbReference type="SAM" id="MobiDB-lite"/>
    </source>
</evidence>
<feature type="compositionally biased region" description="Polar residues" evidence="2">
    <location>
        <begin position="112"/>
        <end position="125"/>
    </location>
</feature>
<accession>A0A4Y7IXW3</accession>
<gene>
    <name evidence="3" type="ORF">C5167_012583</name>
</gene>
<protein>
    <submittedName>
        <fullName evidence="3">Uncharacterized protein</fullName>
    </submittedName>
</protein>
<dbReference type="AlphaFoldDB" id="A0A4Y7IXW3"/>
<keyword evidence="4" id="KW-1185">Reference proteome</keyword>
<name>A0A4Y7IXW3_PAPSO</name>
<feature type="coiled-coil region" evidence="1">
    <location>
        <begin position="156"/>
        <end position="215"/>
    </location>
</feature>
<evidence type="ECO:0000313" key="3">
    <source>
        <dbReference type="EMBL" id="RZC53733.1"/>
    </source>
</evidence>
<sequence length="226" mass="25290">MNTPSTSRSGRARRYLPKPNYLANAETTIPVVNAETTIPVMEKCDSLSIHSDSTRRGTLRSARRGKGKQGNGCKNHEGTGMSVENGKESGVIVNVKEKPADQNLASERNEQVADSGTTSGNNLITENLEWRNKKKRTTEILSSDSKSKPELQKEKCRSLEARLKEANDNFEVLDNEQDTLIDLFSEERTRRDAVEENLTNKLKAASVTIQELQDKVCHFERKNLIS</sequence>
<proteinExistence type="predicted"/>
<evidence type="ECO:0000313" key="4">
    <source>
        <dbReference type="Proteomes" id="UP000316621"/>
    </source>
</evidence>
<organism evidence="3 4">
    <name type="scientific">Papaver somniferum</name>
    <name type="common">Opium poppy</name>
    <dbReference type="NCBI Taxonomy" id="3469"/>
    <lineage>
        <taxon>Eukaryota</taxon>
        <taxon>Viridiplantae</taxon>
        <taxon>Streptophyta</taxon>
        <taxon>Embryophyta</taxon>
        <taxon>Tracheophyta</taxon>
        <taxon>Spermatophyta</taxon>
        <taxon>Magnoliopsida</taxon>
        <taxon>Ranunculales</taxon>
        <taxon>Papaveraceae</taxon>
        <taxon>Papaveroideae</taxon>
        <taxon>Papaver</taxon>
    </lineage>
</organism>
<evidence type="ECO:0000256" key="1">
    <source>
        <dbReference type="SAM" id="Coils"/>
    </source>
</evidence>
<keyword evidence="1" id="KW-0175">Coiled coil</keyword>
<dbReference type="EMBL" id="CM010717">
    <property type="protein sequence ID" value="RZC53733.1"/>
    <property type="molecule type" value="Genomic_DNA"/>
</dbReference>